<protein>
    <submittedName>
        <fullName evidence="1">Uncharacterized protein</fullName>
    </submittedName>
</protein>
<name>A0AAE5WVD3_9HYPH</name>
<accession>A0AAE5WVD3</accession>
<reference evidence="1 2" key="1">
    <citation type="submission" date="2019-01" db="EMBL/GenBank/DDBJ databases">
        <title>Genomic insights into the origins and evolution of symbiotic genes in the Phaseolus vulgaris microsymbionts.</title>
        <authorList>
            <person name="Tong W."/>
        </authorList>
    </citation>
    <scope>NUCLEOTIDE SEQUENCE [LARGE SCALE GENOMIC DNA]</scope>
    <source>
        <strain evidence="1 2">FH23</strain>
        <plasmid evidence="2">prapfh23d</plasmid>
    </source>
</reference>
<keyword evidence="1" id="KW-0614">Plasmid</keyword>
<organism evidence="1 2">
    <name type="scientific">Rhizobium acidisoli</name>
    <dbReference type="NCBI Taxonomy" id="1538158"/>
    <lineage>
        <taxon>Bacteria</taxon>
        <taxon>Pseudomonadati</taxon>
        <taxon>Pseudomonadota</taxon>
        <taxon>Alphaproteobacteria</taxon>
        <taxon>Hyphomicrobiales</taxon>
        <taxon>Rhizobiaceae</taxon>
        <taxon>Rhizobium/Agrobacterium group</taxon>
        <taxon>Rhizobium</taxon>
    </lineage>
</organism>
<evidence type="ECO:0000313" key="2">
    <source>
        <dbReference type="Proteomes" id="UP000220927"/>
    </source>
</evidence>
<geneLocation type="plasmid" evidence="2">
    <name>prapfh23d</name>
</geneLocation>
<sequence>MDVRYPKTRAHVFEAVRALSTSPDTIQSRLIEATRSLLAVTIEEFASDLELTIKFTRLLDLIAVDHGDVEAVAVETAAYMSDAQASIIADLICDFFYEIA</sequence>
<gene>
    <name evidence="1" type="ORF">CO657_36125</name>
</gene>
<dbReference type="RefSeq" id="WP_054185612.1">
    <property type="nucleotide sequence ID" value="NZ_CP035002.1"/>
</dbReference>
<evidence type="ECO:0000313" key="1">
    <source>
        <dbReference type="EMBL" id="QAS83194.1"/>
    </source>
</evidence>
<dbReference type="KEGG" id="rad:CO657_36125"/>
<proteinExistence type="predicted"/>
<dbReference type="EMBL" id="CP035002">
    <property type="protein sequence ID" value="QAS83194.1"/>
    <property type="molecule type" value="Genomic_DNA"/>
</dbReference>
<dbReference type="Proteomes" id="UP000220927">
    <property type="component" value="Plasmid pRapFH23d"/>
</dbReference>
<dbReference type="AlphaFoldDB" id="A0AAE5WVD3"/>
<keyword evidence="2" id="KW-1185">Reference proteome</keyword>